<sequence length="77" mass="8779">MWCVSRGRWVGDRVVRLSGARPRWGRRERSPFPWDDAPQGVQGAGREQSPGWGRGGRTKEIDLLILIALVFFILKFA</sequence>
<proteinExistence type="predicted"/>
<reference evidence="2" key="2">
    <citation type="submission" date="2025-08" db="UniProtKB">
        <authorList>
            <consortium name="Ensembl"/>
        </authorList>
    </citation>
    <scope>IDENTIFICATION</scope>
</reference>
<reference evidence="2" key="3">
    <citation type="submission" date="2025-09" db="UniProtKB">
        <authorList>
            <consortium name="Ensembl"/>
        </authorList>
    </citation>
    <scope>IDENTIFICATION</scope>
</reference>
<keyword evidence="3" id="KW-1185">Reference proteome</keyword>
<protein>
    <submittedName>
        <fullName evidence="2">Uncharacterized protein</fullName>
    </submittedName>
</protein>
<name>A0A8C6N805_MELUD</name>
<accession>A0A8C6N805</accession>
<dbReference type="Ensembl" id="ENSMUNT00000005010.2">
    <property type="protein sequence ID" value="ENSMUNP00000004282.2"/>
    <property type="gene ID" value="ENSMUNG00000003565.2"/>
</dbReference>
<feature type="region of interest" description="Disordered" evidence="1">
    <location>
        <begin position="28"/>
        <end position="56"/>
    </location>
</feature>
<accession>A0A8V5FHF2</accession>
<dbReference type="AlphaFoldDB" id="A0A8C6N805"/>
<evidence type="ECO:0000256" key="1">
    <source>
        <dbReference type="SAM" id="MobiDB-lite"/>
    </source>
</evidence>
<organism evidence="2 3">
    <name type="scientific">Melopsittacus undulatus</name>
    <name type="common">Budgerigar</name>
    <name type="synonym">Psittacus undulatus</name>
    <dbReference type="NCBI Taxonomy" id="13146"/>
    <lineage>
        <taxon>Eukaryota</taxon>
        <taxon>Metazoa</taxon>
        <taxon>Chordata</taxon>
        <taxon>Craniata</taxon>
        <taxon>Vertebrata</taxon>
        <taxon>Euteleostomi</taxon>
        <taxon>Archelosauria</taxon>
        <taxon>Archosauria</taxon>
        <taxon>Dinosauria</taxon>
        <taxon>Saurischia</taxon>
        <taxon>Theropoda</taxon>
        <taxon>Coelurosauria</taxon>
        <taxon>Aves</taxon>
        <taxon>Neognathae</taxon>
        <taxon>Neoaves</taxon>
        <taxon>Telluraves</taxon>
        <taxon>Australaves</taxon>
        <taxon>Psittaciformes</taxon>
        <taxon>Psittaculidae</taxon>
        <taxon>Melopsittacus</taxon>
    </lineage>
</organism>
<dbReference type="Proteomes" id="UP000694405">
    <property type="component" value="Chromosome 1"/>
</dbReference>
<evidence type="ECO:0000313" key="2">
    <source>
        <dbReference type="Ensembl" id="ENSMUNP00000004282.2"/>
    </source>
</evidence>
<evidence type="ECO:0000313" key="3">
    <source>
        <dbReference type="Proteomes" id="UP000694405"/>
    </source>
</evidence>
<reference evidence="2" key="1">
    <citation type="submission" date="2020-03" db="EMBL/GenBank/DDBJ databases">
        <title>Melopsittacus undulatus (budgerigar) genome, bMelUnd1, maternal haplotype with Z.</title>
        <authorList>
            <person name="Gedman G."/>
            <person name="Mountcastle J."/>
            <person name="Haase B."/>
            <person name="Formenti G."/>
            <person name="Wright T."/>
            <person name="Apodaca J."/>
            <person name="Pelan S."/>
            <person name="Chow W."/>
            <person name="Rhie A."/>
            <person name="Howe K."/>
            <person name="Fedrigo O."/>
            <person name="Jarvis E.D."/>
        </authorList>
    </citation>
    <scope>NUCLEOTIDE SEQUENCE [LARGE SCALE GENOMIC DNA]</scope>
</reference>